<evidence type="ECO:0000313" key="1">
    <source>
        <dbReference type="EMBL" id="MDT0476248.1"/>
    </source>
</evidence>
<name>A0ABU2USZ5_9ACTN</name>
<dbReference type="RefSeq" id="WP_311636958.1">
    <property type="nucleotide sequence ID" value="NZ_JAVRFF010000040.1"/>
</dbReference>
<comment type="caution">
    <text evidence="1">The sequence shown here is derived from an EMBL/GenBank/DDBJ whole genome shotgun (WGS) entry which is preliminary data.</text>
</comment>
<gene>
    <name evidence="1" type="ORF">RM863_29395</name>
</gene>
<sequence>MDDGGGLAAAVPRLVAGGATPQFGNWQCDYASDSGPTRVGVAFDRGDPPDARDGTPTLIGGRHAFVLSEGNGDVMVTVPQRSYLGDQHQPVSESLVLALAGAGTAHRAETRRLATALAATATSHLPPTRA</sequence>
<evidence type="ECO:0000313" key="2">
    <source>
        <dbReference type="Proteomes" id="UP001180489"/>
    </source>
</evidence>
<proteinExistence type="predicted"/>
<keyword evidence="2" id="KW-1185">Reference proteome</keyword>
<dbReference type="EMBL" id="JAVRFF010000040">
    <property type="protein sequence ID" value="MDT0476248.1"/>
    <property type="molecule type" value="Genomic_DNA"/>
</dbReference>
<reference evidence="1" key="1">
    <citation type="submission" date="2024-05" db="EMBL/GenBank/DDBJ databases">
        <title>30 novel species of actinomycetes from the DSMZ collection.</title>
        <authorList>
            <person name="Nouioui I."/>
        </authorList>
    </citation>
    <scope>NUCLEOTIDE SEQUENCE</scope>
    <source>
        <strain evidence="1">DSM 41014</strain>
    </source>
</reference>
<protein>
    <submittedName>
        <fullName evidence="1">Uncharacterized protein</fullName>
    </submittedName>
</protein>
<dbReference type="Proteomes" id="UP001180489">
    <property type="component" value="Unassembled WGS sequence"/>
</dbReference>
<accession>A0ABU2USZ5</accession>
<organism evidence="1 2">
    <name type="scientific">Streptomyces hintoniae</name>
    <dbReference type="NCBI Taxonomy" id="3075521"/>
    <lineage>
        <taxon>Bacteria</taxon>
        <taxon>Bacillati</taxon>
        <taxon>Actinomycetota</taxon>
        <taxon>Actinomycetes</taxon>
        <taxon>Kitasatosporales</taxon>
        <taxon>Streptomycetaceae</taxon>
        <taxon>Streptomyces</taxon>
    </lineage>
</organism>